<dbReference type="Proteomes" id="UP000510888">
    <property type="component" value="Chromosome 1"/>
</dbReference>
<proteinExistence type="predicted"/>
<organism evidence="1 2">
    <name type="scientific">Paraburkholderia largidicola</name>
    <dbReference type="NCBI Taxonomy" id="3014751"/>
    <lineage>
        <taxon>Bacteria</taxon>
        <taxon>Pseudomonadati</taxon>
        <taxon>Pseudomonadota</taxon>
        <taxon>Betaproteobacteria</taxon>
        <taxon>Burkholderiales</taxon>
        <taxon>Burkholderiaceae</taxon>
        <taxon>Paraburkholderia</taxon>
    </lineage>
</organism>
<dbReference type="EMBL" id="AP023174">
    <property type="protein sequence ID" value="BCF88772.1"/>
    <property type="molecule type" value="Genomic_DNA"/>
</dbReference>
<dbReference type="InterPro" id="IPR011990">
    <property type="entry name" value="TPR-like_helical_dom_sf"/>
</dbReference>
<dbReference type="PIRSF" id="PIRSF029288">
    <property type="entry name" value="SciE_ImpE"/>
    <property type="match status" value="1"/>
</dbReference>
<evidence type="ECO:0000313" key="1">
    <source>
        <dbReference type="EMBL" id="BCF88772.1"/>
    </source>
</evidence>
<dbReference type="AlphaFoldDB" id="A0A7I8BJI4"/>
<protein>
    <recommendedName>
        <fullName evidence="3">ImpE/SciE family protein</fullName>
    </recommendedName>
</protein>
<name>A0A7I8BJI4_9BURK</name>
<reference evidence="1 2" key="1">
    <citation type="journal article" date="2020" name="Genes (Basel)">
        <title>Genomic Comparison of Insect Gut Symbionts from Divergent Burkholderia Subclades.</title>
        <authorList>
            <person name="Takeshita K."/>
            <person name="Kikuchi Y."/>
        </authorList>
    </citation>
    <scope>NUCLEOTIDE SEQUENCE [LARGE SCALE GENOMIC DNA]</scope>
    <source>
        <strain evidence="1 2">PGU16</strain>
    </source>
</reference>
<dbReference type="Pfam" id="PF07024">
    <property type="entry name" value="ImpE"/>
    <property type="match status" value="1"/>
</dbReference>
<sequence>MTGQPMQHVTSGAMRHVSPATQIAHVEAEIRRQPALAAHRWTLFQLLCITYEWPRAVQQLQVYAQLELSQASVAQACRDLVRAELWRGKVMAGLQKPGVVVDGASGWMEGMLDALRLAAKGQLDASDEARERALELAPLVSGKSAGHTFDWIGDSDSRLGPVCEVMTAGRYRWLSLADIRSWRIERPTTLIDLVWASCTLTLKDGTVVRGFMPARYPIAADPVERVPEALQLGCETIWRDAGRTGVIASGRKTWTTSAGDFDLFELAECEFGVEQVDDSGAYCDAERGQAR</sequence>
<gene>
    <name evidence="1" type="ORF">PPGU16_18390</name>
</gene>
<dbReference type="SUPFAM" id="SSF144059">
    <property type="entry name" value="ImpE-like"/>
    <property type="match status" value="1"/>
</dbReference>
<dbReference type="Gene3D" id="1.25.40.10">
    <property type="entry name" value="Tetratricopeptide repeat domain"/>
    <property type="match status" value="1"/>
</dbReference>
<evidence type="ECO:0000313" key="2">
    <source>
        <dbReference type="Proteomes" id="UP000510888"/>
    </source>
</evidence>
<accession>A0A7I8BJI4</accession>
<dbReference type="KEGG" id="plad:PPGU16_18390"/>
<evidence type="ECO:0008006" key="3">
    <source>
        <dbReference type="Google" id="ProtNLM"/>
    </source>
</evidence>
<dbReference type="InterPro" id="IPR009211">
    <property type="entry name" value="TagJ"/>
</dbReference>
<keyword evidence="2" id="KW-1185">Reference proteome</keyword>